<dbReference type="Proteomes" id="UP000053372">
    <property type="component" value="Unassembled WGS sequence"/>
</dbReference>
<keyword evidence="2" id="KW-1185">Reference proteome</keyword>
<reference evidence="1 2" key="1">
    <citation type="journal article" date="2015" name="Genome Announc.">
        <title>Draft Genome of the Euendolithic (true boring) Cyanobacterium Mastigocoleus testarum strain BC008.</title>
        <authorList>
            <person name="Guida B.S."/>
            <person name="Garcia-Pichel F."/>
        </authorList>
    </citation>
    <scope>NUCLEOTIDE SEQUENCE [LARGE SCALE GENOMIC DNA]</scope>
    <source>
        <strain evidence="1 2">BC008</strain>
    </source>
</reference>
<sequence length="70" mass="7830">MSEISFDTSNPAFHEGAWEVFLNSGCPPTLAYQAAQVIGRDNAYLKNLGRSKVDQEIIDKTLPYLQVKEI</sequence>
<dbReference type="EMBL" id="LMTZ01000137">
    <property type="protein sequence ID" value="KST63522.1"/>
    <property type="molecule type" value="Genomic_DNA"/>
</dbReference>
<dbReference type="RefSeq" id="WP_027841244.1">
    <property type="nucleotide sequence ID" value="NZ_LMTZ01000137.1"/>
</dbReference>
<name>A0A0V7ZGE3_9CYAN</name>
<comment type="caution">
    <text evidence="1">The sequence shown here is derived from an EMBL/GenBank/DDBJ whole genome shotgun (WGS) entry which is preliminary data.</text>
</comment>
<organism evidence="1 2">
    <name type="scientific">Mastigocoleus testarum BC008</name>
    <dbReference type="NCBI Taxonomy" id="371196"/>
    <lineage>
        <taxon>Bacteria</taxon>
        <taxon>Bacillati</taxon>
        <taxon>Cyanobacteriota</taxon>
        <taxon>Cyanophyceae</taxon>
        <taxon>Nostocales</taxon>
        <taxon>Hapalosiphonaceae</taxon>
        <taxon>Mastigocoleus</taxon>
    </lineage>
</organism>
<protein>
    <submittedName>
        <fullName evidence="1">Uncharacterized protein</fullName>
    </submittedName>
</protein>
<accession>A0A0V7ZGE3</accession>
<gene>
    <name evidence="1" type="ORF">BC008_13745</name>
</gene>
<dbReference type="AlphaFoldDB" id="A0A0V7ZGE3"/>
<evidence type="ECO:0000313" key="2">
    <source>
        <dbReference type="Proteomes" id="UP000053372"/>
    </source>
</evidence>
<dbReference type="OrthoDB" id="490909at2"/>
<evidence type="ECO:0000313" key="1">
    <source>
        <dbReference type="EMBL" id="KST63522.1"/>
    </source>
</evidence>
<proteinExistence type="predicted"/>